<feature type="signal peptide" evidence="2">
    <location>
        <begin position="1"/>
        <end position="18"/>
    </location>
</feature>
<dbReference type="PANTHER" id="PTHR31834">
    <property type="entry name" value="INITIATION-SPECIFIC ALPHA-1,6-MANNOSYLTRANSFERASE"/>
    <property type="match status" value="1"/>
</dbReference>
<organism evidence="3 4">
    <name type="scientific">Physocladia obscura</name>
    <dbReference type="NCBI Taxonomy" id="109957"/>
    <lineage>
        <taxon>Eukaryota</taxon>
        <taxon>Fungi</taxon>
        <taxon>Fungi incertae sedis</taxon>
        <taxon>Chytridiomycota</taxon>
        <taxon>Chytridiomycota incertae sedis</taxon>
        <taxon>Chytridiomycetes</taxon>
        <taxon>Chytridiales</taxon>
        <taxon>Chytriomycetaceae</taxon>
        <taxon>Physocladia</taxon>
    </lineage>
</organism>
<proteinExistence type="inferred from homology"/>
<evidence type="ECO:0000256" key="2">
    <source>
        <dbReference type="SAM" id="SignalP"/>
    </source>
</evidence>
<dbReference type="Gene3D" id="3.90.550.20">
    <property type="match status" value="1"/>
</dbReference>
<gene>
    <name evidence="3" type="primary">OCH1_6</name>
    <name evidence="3" type="ORF">HK100_009960</name>
</gene>
<keyword evidence="4" id="KW-1185">Reference proteome</keyword>
<dbReference type="PANTHER" id="PTHR31834:SF1">
    <property type="entry name" value="INITIATION-SPECIFIC ALPHA-1,6-MANNOSYLTRANSFERASE"/>
    <property type="match status" value="1"/>
</dbReference>
<dbReference type="InterPro" id="IPR007577">
    <property type="entry name" value="GlycoTrfase_DXD_sugar-bd_CS"/>
</dbReference>
<dbReference type="InterPro" id="IPR029044">
    <property type="entry name" value="Nucleotide-diphossugar_trans"/>
</dbReference>
<protein>
    <submittedName>
        <fullName evidence="3">Membrane-bound alpha-1,6- mannosyltransferase Initiation-specific</fullName>
    </submittedName>
</protein>
<keyword evidence="2" id="KW-0732">Signal</keyword>
<dbReference type="InterPro" id="IPR039367">
    <property type="entry name" value="Och1-like"/>
</dbReference>
<comment type="caution">
    <text evidence="3">The sequence shown here is derived from an EMBL/GenBank/DDBJ whole genome shotgun (WGS) entry which is preliminary data.</text>
</comment>
<reference evidence="3" key="1">
    <citation type="submission" date="2020-05" db="EMBL/GenBank/DDBJ databases">
        <title>Phylogenomic resolution of chytrid fungi.</title>
        <authorList>
            <person name="Stajich J.E."/>
            <person name="Amses K."/>
            <person name="Simmons R."/>
            <person name="Seto K."/>
            <person name="Myers J."/>
            <person name="Bonds A."/>
            <person name="Quandt C.A."/>
            <person name="Barry K."/>
            <person name="Liu P."/>
            <person name="Grigoriev I."/>
            <person name="Longcore J.E."/>
            <person name="James T.Y."/>
        </authorList>
    </citation>
    <scope>NUCLEOTIDE SEQUENCE</scope>
    <source>
        <strain evidence="3">JEL0513</strain>
    </source>
</reference>
<keyword evidence="3" id="KW-0328">Glycosyltransferase</keyword>
<name>A0AAD5XEX1_9FUNG</name>
<keyword evidence="3" id="KW-0808">Transferase</keyword>
<dbReference type="Proteomes" id="UP001211907">
    <property type="component" value="Unassembled WGS sequence"/>
</dbReference>
<dbReference type="AlphaFoldDB" id="A0AAD5XEX1"/>
<evidence type="ECO:0000313" key="3">
    <source>
        <dbReference type="EMBL" id="KAJ3127040.1"/>
    </source>
</evidence>
<comment type="similarity">
    <text evidence="1">Belongs to the glycosyltransferase 32 family.</text>
</comment>
<dbReference type="GO" id="GO:0006487">
    <property type="term" value="P:protein N-linked glycosylation"/>
    <property type="evidence" value="ECO:0007669"/>
    <property type="project" value="TreeGrafter"/>
</dbReference>
<dbReference type="GO" id="GO:0000136">
    <property type="term" value="C:mannan polymerase complex"/>
    <property type="evidence" value="ECO:0007669"/>
    <property type="project" value="TreeGrafter"/>
</dbReference>
<dbReference type="Pfam" id="PF04488">
    <property type="entry name" value="Gly_transf_sug"/>
    <property type="match status" value="1"/>
</dbReference>
<evidence type="ECO:0000256" key="1">
    <source>
        <dbReference type="ARBA" id="ARBA00009003"/>
    </source>
</evidence>
<dbReference type="EMBL" id="JADGJH010000530">
    <property type="protein sequence ID" value="KAJ3127040.1"/>
    <property type="molecule type" value="Genomic_DNA"/>
</dbReference>
<feature type="chain" id="PRO_5042077869" evidence="2">
    <location>
        <begin position="19"/>
        <end position="331"/>
    </location>
</feature>
<evidence type="ECO:0000313" key="4">
    <source>
        <dbReference type="Proteomes" id="UP001211907"/>
    </source>
</evidence>
<dbReference type="GO" id="GO:0000009">
    <property type="term" value="F:alpha-1,6-mannosyltransferase activity"/>
    <property type="evidence" value="ECO:0007669"/>
    <property type="project" value="InterPro"/>
</dbReference>
<sequence>MRLTLILCLLTVIGLCSLSINTFLTYREESIRLERVENDKLLPPEPPSPNIPHAILQTYKTSHIDEWKKEEGKNNRTSWFLSWGQQNPNYTHIVLDDLAAIEFMTAEFTRRIANAYIKLPLKVERADMLRYAMALKWGGIYTDSDTFCHRPIDKWVGEYKNASFIVAVEVSLLAIFFKDSSAKFERFRYTQLVQWTFAAAQNHPILRNLLIQLTRSIELTPSFHLPQAVVVEKLSGPQFFTSVIETYLKAHGESLNRLNKDDTQRVYFEKSGVLVLPLNSFSVGNETMDMDTAFVSHYFKGFDMQTGWKNGNGKIKEATESSTKAKKKKIH</sequence>
<dbReference type="SUPFAM" id="SSF53448">
    <property type="entry name" value="Nucleotide-diphospho-sugar transferases"/>
    <property type="match status" value="1"/>
</dbReference>
<accession>A0AAD5XEX1</accession>